<keyword evidence="7" id="KW-0624">Polysaccharide degradation</keyword>
<dbReference type="SUPFAM" id="SSF51445">
    <property type="entry name" value="(Trans)glycosidases"/>
    <property type="match status" value="1"/>
</dbReference>
<evidence type="ECO:0000313" key="14">
    <source>
        <dbReference type="EMBL" id="KIN02846.1"/>
    </source>
</evidence>
<evidence type="ECO:0000256" key="5">
    <source>
        <dbReference type="ARBA" id="ARBA00023277"/>
    </source>
</evidence>
<evidence type="ECO:0000256" key="9">
    <source>
        <dbReference type="ARBA" id="ARBA00041069"/>
    </source>
</evidence>
<evidence type="ECO:0000256" key="3">
    <source>
        <dbReference type="ARBA" id="ARBA00012754"/>
    </source>
</evidence>
<reference evidence="15" key="2">
    <citation type="submission" date="2015-01" db="EMBL/GenBank/DDBJ databases">
        <title>Evolutionary Origins and Diversification of the Mycorrhizal Mutualists.</title>
        <authorList>
            <consortium name="DOE Joint Genome Institute"/>
            <consortium name="Mycorrhizal Genomics Consortium"/>
            <person name="Kohler A."/>
            <person name="Kuo A."/>
            <person name="Nagy L.G."/>
            <person name="Floudas D."/>
            <person name="Copeland A."/>
            <person name="Barry K.W."/>
            <person name="Cichocki N."/>
            <person name="Veneault-Fourrey C."/>
            <person name="LaButti K."/>
            <person name="Lindquist E.A."/>
            <person name="Lipzen A."/>
            <person name="Lundell T."/>
            <person name="Morin E."/>
            <person name="Murat C."/>
            <person name="Riley R."/>
            <person name="Ohm R."/>
            <person name="Sun H."/>
            <person name="Tunlid A."/>
            <person name="Henrissat B."/>
            <person name="Grigoriev I.V."/>
            <person name="Hibbett D.S."/>
            <person name="Martin F."/>
        </authorList>
    </citation>
    <scope>NUCLEOTIDE SEQUENCE [LARGE SCALE GENOMIC DNA]</scope>
    <source>
        <strain evidence="15">Zn</strain>
    </source>
</reference>
<dbReference type="InterPro" id="IPR013783">
    <property type="entry name" value="Ig-like_fold"/>
</dbReference>
<comment type="similarity">
    <text evidence="8">Belongs to the glycosyl hydrolase 2 family. Beta-mannosidase B subfamily.</text>
</comment>
<dbReference type="Pfam" id="PF00703">
    <property type="entry name" value="Glyco_hydro_2"/>
    <property type="match status" value="1"/>
</dbReference>
<dbReference type="InterPro" id="IPR050887">
    <property type="entry name" value="Beta-mannosidase_GH2"/>
</dbReference>
<comment type="pathway">
    <text evidence="2">Glycan metabolism; N-glycan degradation.</text>
</comment>
<gene>
    <name evidence="14" type="ORF">OIDMADRAFT_144046</name>
</gene>
<dbReference type="SUPFAM" id="SSF49785">
    <property type="entry name" value="Galactose-binding domain-like"/>
    <property type="match status" value="1"/>
</dbReference>
<evidence type="ECO:0000313" key="15">
    <source>
        <dbReference type="Proteomes" id="UP000054321"/>
    </source>
</evidence>
<accession>A0A0C3H3S2</accession>
<keyword evidence="15" id="KW-1185">Reference proteome</keyword>
<dbReference type="Pfam" id="PF22666">
    <property type="entry name" value="Glyco_hydro_2_N2"/>
    <property type="match status" value="1"/>
</dbReference>
<keyword evidence="4 14" id="KW-0378">Hydrolase</keyword>
<dbReference type="Pfam" id="PF17786">
    <property type="entry name" value="Mannosidase_ig"/>
    <property type="match status" value="1"/>
</dbReference>
<evidence type="ECO:0000256" key="10">
    <source>
        <dbReference type="ARBA" id="ARBA00041614"/>
    </source>
</evidence>
<dbReference type="OrthoDB" id="2866996at2759"/>
<dbReference type="GO" id="GO:0006516">
    <property type="term" value="P:glycoprotein catabolic process"/>
    <property type="evidence" value="ECO:0007669"/>
    <property type="project" value="TreeGrafter"/>
</dbReference>
<protein>
    <recommendedName>
        <fullName evidence="9">Beta-mannosidase B</fullName>
        <ecNumber evidence="3">3.2.1.25</ecNumber>
    </recommendedName>
    <alternativeName>
        <fullName evidence="10">Mannanase B</fullName>
    </alternativeName>
</protein>
<dbReference type="InterPro" id="IPR008979">
    <property type="entry name" value="Galactose-bd-like_sf"/>
</dbReference>
<evidence type="ECO:0000256" key="7">
    <source>
        <dbReference type="ARBA" id="ARBA00023326"/>
    </source>
</evidence>
<organism evidence="14 15">
    <name type="scientific">Oidiodendron maius (strain Zn)</name>
    <dbReference type="NCBI Taxonomy" id="913774"/>
    <lineage>
        <taxon>Eukaryota</taxon>
        <taxon>Fungi</taxon>
        <taxon>Dikarya</taxon>
        <taxon>Ascomycota</taxon>
        <taxon>Pezizomycotina</taxon>
        <taxon>Leotiomycetes</taxon>
        <taxon>Leotiomycetes incertae sedis</taxon>
        <taxon>Myxotrichaceae</taxon>
        <taxon>Oidiodendron</taxon>
    </lineage>
</organism>
<sequence>MAPHRTIPIDEGWTFKQADNLDSVFLPVAQFPTNIHLDLMANMIIEDPFMGKNERDVQWVGEAVWVYKTTFKGPSLGEGGIAKAVLEFEGLDTYAVVLLNGQEILRTESMFISERVDVTALLQMNVDNELQIIFESAYLKGKKLIEEHPEHKWGCWNGDTSRLAVRKAQYHWGWDWGPMLMTCGPWRPINLEIYDARIADLYLRTNFDQSLTWAEIVVEVDIEGPGSFVKISISLGEDLISEDTQGVIDGHAISTFRIHDPELWYPIRYGRQPLYTFTATIFAANSEGCGIHTVSKKSGLRRVELIQRPLVDQPGTTFFFQVNNIPVWCGGSDWIPADSFIPRIGKDKYHDWVRLIAEGNQFMIRVWGGGIYEEQVFYDACDELGILVWQDFMFGCGNYPAHAEFLNLVRREATDNVKLLRHHPSIIIWAGNNEDYQYQEQEGLTYDFSNKDPESWLQTDFPARYIYEKLLADVCCSLVPNTAYHFGSPWGGGLPTSDATVGDIHQWNVWHGTQEKYQDFDKLSGRFVSEFGMEAFPDIKTIESFLPEGRKDPDRYSQSSTIDFHNKAVGHERRIALYLVENFRYSPEPLEQFIYSTQLMQAECLATAYRLWKRQWKGPGREYCGGALVWQANDCWPVTSWAIVDYYLRPKLAYYTVKREMAPLSCGIMRRWTVISKDRYTSAYTTKTATFEIWGSNLTLEDVTVDVVFKAWDIITGRETNSQTAKTAFLLPQNQSTEIGGVDLPLYNENEESRIVVAVYLWQAGKQIARYVNWPEPLKYVHLQAPKHLRVEMSRDWKMVNITAELPVKGLALECDDDNVSFNDNLLDVVPGEVLSIKVKGAKKESRIKTRYLGTGVI</sequence>
<keyword evidence="6" id="KW-0326">Glycosidase</keyword>
<dbReference type="InterPro" id="IPR017853">
    <property type="entry name" value="GH"/>
</dbReference>
<dbReference type="InterPro" id="IPR036156">
    <property type="entry name" value="Beta-gal/glucu_dom_sf"/>
</dbReference>
<dbReference type="FunFam" id="3.20.20.80:FF:000050">
    <property type="entry name" value="Beta-mannosidase B"/>
    <property type="match status" value="1"/>
</dbReference>
<dbReference type="GO" id="GO:0000272">
    <property type="term" value="P:polysaccharide catabolic process"/>
    <property type="evidence" value="ECO:0007669"/>
    <property type="project" value="UniProtKB-KW"/>
</dbReference>
<dbReference type="Gene3D" id="3.20.20.80">
    <property type="entry name" value="Glycosidases"/>
    <property type="match status" value="1"/>
</dbReference>
<evidence type="ECO:0000259" key="11">
    <source>
        <dbReference type="Pfam" id="PF00703"/>
    </source>
</evidence>
<evidence type="ECO:0000259" key="13">
    <source>
        <dbReference type="Pfam" id="PF22666"/>
    </source>
</evidence>
<dbReference type="InParanoid" id="A0A0C3H3S2"/>
<evidence type="ECO:0000256" key="4">
    <source>
        <dbReference type="ARBA" id="ARBA00022801"/>
    </source>
</evidence>
<dbReference type="Gene3D" id="2.60.120.260">
    <property type="entry name" value="Galactose-binding domain-like"/>
    <property type="match status" value="1"/>
</dbReference>
<proteinExistence type="inferred from homology"/>
<feature type="domain" description="Glycoside hydrolase family 2 immunoglobulin-like beta-sandwich" evidence="11">
    <location>
        <begin position="196"/>
        <end position="301"/>
    </location>
</feature>
<dbReference type="InterPro" id="IPR006102">
    <property type="entry name" value="Ig-like_GH2"/>
</dbReference>
<dbReference type="Proteomes" id="UP000054321">
    <property type="component" value="Unassembled WGS sequence"/>
</dbReference>
<keyword evidence="5" id="KW-0119">Carbohydrate metabolism</keyword>
<dbReference type="STRING" id="913774.A0A0C3H3S2"/>
<dbReference type="AlphaFoldDB" id="A0A0C3H3S2"/>
<dbReference type="EMBL" id="KN832874">
    <property type="protein sequence ID" value="KIN02846.1"/>
    <property type="molecule type" value="Genomic_DNA"/>
</dbReference>
<evidence type="ECO:0000259" key="12">
    <source>
        <dbReference type="Pfam" id="PF17786"/>
    </source>
</evidence>
<feature type="domain" description="Beta-mannosidase-like galactose-binding" evidence="13">
    <location>
        <begin position="13"/>
        <end position="187"/>
    </location>
</feature>
<reference evidence="14 15" key="1">
    <citation type="submission" date="2014-04" db="EMBL/GenBank/DDBJ databases">
        <authorList>
            <consortium name="DOE Joint Genome Institute"/>
            <person name="Kuo A."/>
            <person name="Martino E."/>
            <person name="Perotto S."/>
            <person name="Kohler A."/>
            <person name="Nagy L.G."/>
            <person name="Floudas D."/>
            <person name="Copeland A."/>
            <person name="Barry K.W."/>
            <person name="Cichocki N."/>
            <person name="Veneault-Fourrey C."/>
            <person name="LaButti K."/>
            <person name="Lindquist E.A."/>
            <person name="Lipzen A."/>
            <person name="Lundell T."/>
            <person name="Morin E."/>
            <person name="Murat C."/>
            <person name="Sun H."/>
            <person name="Tunlid A."/>
            <person name="Henrissat B."/>
            <person name="Grigoriev I.V."/>
            <person name="Hibbett D.S."/>
            <person name="Martin F."/>
            <person name="Nordberg H.P."/>
            <person name="Cantor M.N."/>
            <person name="Hua S.X."/>
        </authorList>
    </citation>
    <scope>NUCLEOTIDE SEQUENCE [LARGE SCALE GENOMIC DNA]</scope>
    <source>
        <strain evidence="14 15">Zn</strain>
    </source>
</reference>
<dbReference type="PANTHER" id="PTHR43730">
    <property type="entry name" value="BETA-MANNOSIDASE"/>
    <property type="match status" value="1"/>
</dbReference>
<feature type="domain" description="Mannosidase Ig/CBM-like" evidence="12">
    <location>
        <begin position="690"/>
        <end position="780"/>
    </location>
</feature>
<dbReference type="InterPro" id="IPR041447">
    <property type="entry name" value="Mannosidase_ig"/>
</dbReference>
<dbReference type="SUPFAM" id="SSF49303">
    <property type="entry name" value="beta-Galactosidase/glucuronidase domain"/>
    <property type="match status" value="2"/>
</dbReference>
<comment type="catalytic activity">
    <reaction evidence="1">
        <text>Hydrolysis of terminal, non-reducing beta-D-mannose residues in beta-D-mannosides.</text>
        <dbReference type="EC" id="3.2.1.25"/>
    </reaction>
</comment>
<name>A0A0C3H3S2_OIDMZ</name>
<evidence type="ECO:0000256" key="6">
    <source>
        <dbReference type="ARBA" id="ARBA00023295"/>
    </source>
</evidence>
<dbReference type="InterPro" id="IPR054593">
    <property type="entry name" value="Beta-mannosidase-like_N2"/>
</dbReference>
<dbReference type="PANTHER" id="PTHR43730:SF1">
    <property type="entry name" value="BETA-MANNOSIDASE"/>
    <property type="match status" value="1"/>
</dbReference>
<dbReference type="EC" id="3.2.1.25" evidence="3"/>
<evidence type="ECO:0000256" key="2">
    <source>
        <dbReference type="ARBA" id="ARBA00004740"/>
    </source>
</evidence>
<evidence type="ECO:0000256" key="1">
    <source>
        <dbReference type="ARBA" id="ARBA00000829"/>
    </source>
</evidence>
<dbReference type="Gene3D" id="2.60.40.10">
    <property type="entry name" value="Immunoglobulins"/>
    <property type="match status" value="2"/>
</dbReference>
<dbReference type="FunFam" id="2.60.120.260:FF:000118">
    <property type="entry name" value="Beta-mannosidase B"/>
    <property type="match status" value="1"/>
</dbReference>
<evidence type="ECO:0000256" key="8">
    <source>
        <dbReference type="ARBA" id="ARBA00038429"/>
    </source>
</evidence>
<dbReference type="GO" id="GO:0004567">
    <property type="term" value="F:beta-mannosidase activity"/>
    <property type="evidence" value="ECO:0007669"/>
    <property type="project" value="UniProtKB-EC"/>
</dbReference>
<dbReference type="HOGENOM" id="CLU_005015_1_1_1"/>